<dbReference type="RefSeq" id="WP_015405785.1">
    <property type="nucleotide sequence ID" value="NC_020305.1"/>
</dbReference>
<feature type="domain" description="HTH cro/C1-type" evidence="1">
    <location>
        <begin position="8"/>
        <end position="62"/>
    </location>
</feature>
<dbReference type="OrthoDB" id="3684764at2"/>
<dbReference type="EMBL" id="CP003986">
    <property type="protein sequence ID" value="AGF80103.1"/>
    <property type="molecule type" value="Genomic_DNA"/>
</dbReference>
<dbReference type="CDD" id="cd00093">
    <property type="entry name" value="HTH_XRE"/>
    <property type="match status" value="1"/>
</dbReference>
<protein>
    <submittedName>
        <fullName evidence="2">Helix-turn-helix protein</fullName>
    </submittedName>
</protein>
<dbReference type="GO" id="GO:0003677">
    <property type="term" value="F:DNA binding"/>
    <property type="evidence" value="ECO:0007669"/>
    <property type="project" value="InterPro"/>
</dbReference>
<dbReference type="HOGENOM" id="CLU_1783770_0_0_7"/>
<reference evidence="3" key="1">
    <citation type="journal article" date="2013" name="Stand. Genomic Sci.">
        <title>Complete genome sequence of Desulfocapsa sulfexigens, a marine deltaproteobacterium specialized in disproportionating inorganic sulfur compounds.</title>
        <authorList>
            <person name="Finster K.W."/>
            <person name="Kjeldsen K.U."/>
            <person name="Kube M."/>
            <person name="Reinhardt R."/>
            <person name="Mussmann M."/>
            <person name="Amann R."/>
            <person name="Schreiber L."/>
        </authorList>
    </citation>
    <scope>NUCLEOTIDE SEQUENCE [LARGE SCALE GENOMIC DNA]</scope>
    <source>
        <strain evidence="3">DSM 10523 / SB164P1</strain>
        <plasmid evidence="3">pDESSD</plasmid>
    </source>
</reference>
<accession>M1P9H4</accession>
<gene>
    <name evidence="2" type="ordered locus">UWK_03594</name>
</gene>
<sequence>MRHYSTILREEREKADLSRRAVAKVAGISEGHLRFLERGDRDTKPATLRKLALAIGIDERELMESWLKENMPAMDYSDLAARLPKGIDVAQLEEMYQIPEAKQILQEAELITASQFKNISASELFRIRGALRNCLGFIRELENNT</sequence>
<organism evidence="2 3">
    <name type="scientific">Desulfocapsa sulfexigens (strain DSM 10523 / SB164P1)</name>
    <dbReference type="NCBI Taxonomy" id="1167006"/>
    <lineage>
        <taxon>Bacteria</taxon>
        <taxon>Pseudomonadati</taxon>
        <taxon>Thermodesulfobacteriota</taxon>
        <taxon>Desulfobulbia</taxon>
        <taxon>Desulfobulbales</taxon>
        <taxon>Desulfocapsaceae</taxon>
        <taxon>Desulfocapsa</taxon>
    </lineage>
</organism>
<dbReference type="Proteomes" id="UP000011721">
    <property type="component" value="Plasmid unnamed"/>
</dbReference>
<evidence type="ECO:0000313" key="3">
    <source>
        <dbReference type="Proteomes" id="UP000011721"/>
    </source>
</evidence>
<dbReference type="SUPFAM" id="SSF47413">
    <property type="entry name" value="lambda repressor-like DNA-binding domains"/>
    <property type="match status" value="1"/>
</dbReference>
<dbReference type="KEGG" id="dsf:UWK_03594"/>
<dbReference type="Pfam" id="PF01381">
    <property type="entry name" value="HTH_3"/>
    <property type="match status" value="1"/>
</dbReference>
<geneLocation type="plasmid" evidence="3">
    <name>pDESSD</name>
</geneLocation>
<dbReference type="AlphaFoldDB" id="M1P9H4"/>
<evidence type="ECO:0000313" key="2">
    <source>
        <dbReference type="EMBL" id="AGF80103.1"/>
    </source>
</evidence>
<dbReference type="SMART" id="SM00530">
    <property type="entry name" value="HTH_XRE"/>
    <property type="match status" value="1"/>
</dbReference>
<dbReference type="InterPro" id="IPR001387">
    <property type="entry name" value="Cro/C1-type_HTH"/>
</dbReference>
<keyword evidence="2" id="KW-0614">Plasmid</keyword>
<keyword evidence="3" id="KW-1185">Reference proteome</keyword>
<proteinExistence type="predicted"/>
<evidence type="ECO:0000259" key="1">
    <source>
        <dbReference type="PROSITE" id="PS50943"/>
    </source>
</evidence>
<dbReference type="Gene3D" id="1.10.260.40">
    <property type="entry name" value="lambda repressor-like DNA-binding domains"/>
    <property type="match status" value="1"/>
</dbReference>
<name>M1P9H4_DESSD</name>
<dbReference type="InterPro" id="IPR010982">
    <property type="entry name" value="Lambda_DNA-bd_dom_sf"/>
</dbReference>
<dbReference type="PROSITE" id="PS50943">
    <property type="entry name" value="HTH_CROC1"/>
    <property type="match status" value="1"/>
</dbReference>